<dbReference type="Gene3D" id="3.30.2090.10">
    <property type="entry name" value="Multidrug efflux transporter AcrB TolC docking domain, DN and DC subdomains"/>
    <property type="match status" value="2"/>
</dbReference>
<accession>A0A1I2TNT8</accession>
<dbReference type="PANTHER" id="PTHR32063">
    <property type="match status" value="1"/>
</dbReference>
<feature type="transmembrane region" description="Helical" evidence="1">
    <location>
        <begin position="996"/>
        <end position="1022"/>
    </location>
</feature>
<dbReference type="SUPFAM" id="SSF82693">
    <property type="entry name" value="Multidrug efflux transporter AcrB pore domain, PN1, PN2, PC1 and PC2 subdomains"/>
    <property type="match status" value="2"/>
</dbReference>
<evidence type="ECO:0000256" key="1">
    <source>
        <dbReference type="SAM" id="Phobius"/>
    </source>
</evidence>
<proteinExistence type="predicted"/>
<dbReference type="SUPFAM" id="SSF82714">
    <property type="entry name" value="Multidrug efflux transporter AcrB TolC docking domain, DN and DC subdomains"/>
    <property type="match status" value="2"/>
</dbReference>
<sequence>MNLAEYGIRNTTITWMVVVLLIIGGIFSFMGLGRLEDPAFTIKEALVNTAYPGASPLEVEEEVTLVLENAIQQLPYVEEVISTSSAGLSQIKVEMKSIYRKDDLAQIWDEMRRKVNDITASLPPGAYPPQIIDDFSDVYGVFMSVTGQGYDYEQLADYADFLKRELVLVPGVSKVNVGGERSEQISIEIDRARLVASGFSVAALQQVLSTHNAVADAGNIKVGSEYIRISPVSQNSELAAGLGGILLGEANGELIYLIDVANIKKEYVDPPTHLYRFNGDAALTVNVSFASGVNVVDVGHLLKQRLAELEYARPVGMQIDYIYNQPAQVETSVNDFLISLAQAVAIVVVVLLVSMGIGPGVLMSVVLLLTILGTFIVMRITGIELHRISLGALIIALGMLVDNAIVITEGVIIGMQRGLTRLQAANKIVSNTSWPLLGATVIAITAFAPIGLSPDASGEFTNSLFWVLFISLLLSWILAITITPFFCYLIFKDKPILHTDKSDTDEPASFDPYKGVVYQVYRALLNVSLRFRWTTLLLMLVILMGSVYGFKYVKQGFFPSTSLPMVQVDYWLPQGSDIRATEADIKQLEQQIMRLPNIDKVVSTIGRGADRFMLTYSQEWSFASYGQIILQTDSFEDLEPAISQIKTILLEEYPQAFTKFTRVSIGPSTKAKIEARLIGSDPDQLRALASQVTAVFKAEPEAVNVDQDWRSRTKVLRPVYDDAEGRRLGISETDLNQAIKMHVNGLQVGIYRNGSQLLPIRLQSPESEQQGVDALKNLQLYSPVKGAYVSIGQVVNRFDIAWEDPLIKRRDRKRTLSVMADPDLESGITAADLLSKLKDKVEAIPLPAGYELEWGGEFEAQQKANKAVFTPFPLGILVMFIITVFMFNSMRQTLAVWLTVPLAIIGVTWGLIIMGAPFSFTALLAILSLVGMQIKNGIVLVEEIKRLEEEESAPWLLAIQDAAVSRVRPVAMAALTTILGMIPLLSDVFFEPMAVTIMFGLGFATILTLFVVPVLFALFYGVSSHKKGSKERDNKLSVL</sequence>
<protein>
    <submittedName>
        <fullName evidence="2">Multidrug efflux pump subunit AcrB</fullName>
    </submittedName>
</protein>
<feature type="transmembrane region" description="Helical" evidence="1">
    <location>
        <begin position="388"/>
        <end position="413"/>
    </location>
</feature>
<dbReference type="Gene3D" id="3.30.70.1440">
    <property type="entry name" value="Multidrug efflux transporter AcrB pore domain"/>
    <property type="match status" value="1"/>
</dbReference>
<dbReference type="Gene3D" id="1.20.1640.10">
    <property type="entry name" value="Multidrug efflux transporter AcrB transmembrane domain"/>
    <property type="match status" value="2"/>
</dbReference>
<dbReference type="EMBL" id="FOOU01000010">
    <property type="protein sequence ID" value="SFG65839.1"/>
    <property type="molecule type" value="Genomic_DNA"/>
</dbReference>
<evidence type="ECO:0000313" key="2">
    <source>
        <dbReference type="EMBL" id="SFG65839.1"/>
    </source>
</evidence>
<dbReference type="GO" id="GO:0005886">
    <property type="term" value="C:plasma membrane"/>
    <property type="evidence" value="ECO:0007669"/>
    <property type="project" value="TreeGrafter"/>
</dbReference>
<feature type="transmembrane region" description="Helical" evidence="1">
    <location>
        <begin position="464"/>
        <end position="491"/>
    </location>
</feature>
<organism evidence="2 3">
    <name type="scientific">Neptunomonas qingdaonensis</name>
    <dbReference type="NCBI Taxonomy" id="1045558"/>
    <lineage>
        <taxon>Bacteria</taxon>
        <taxon>Pseudomonadati</taxon>
        <taxon>Pseudomonadota</taxon>
        <taxon>Gammaproteobacteria</taxon>
        <taxon>Oceanospirillales</taxon>
        <taxon>Oceanospirillaceae</taxon>
        <taxon>Neptunomonas</taxon>
    </lineage>
</organism>
<feature type="transmembrane region" description="Helical" evidence="1">
    <location>
        <begin position="970"/>
        <end position="990"/>
    </location>
</feature>
<dbReference type="STRING" id="1045558.SAMN05216175_110124"/>
<feature type="transmembrane region" description="Helical" evidence="1">
    <location>
        <begin position="894"/>
        <end position="914"/>
    </location>
</feature>
<dbReference type="PANTHER" id="PTHR32063:SF18">
    <property type="entry name" value="CATION EFFLUX SYSTEM PROTEIN"/>
    <property type="match status" value="1"/>
</dbReference>
<keyword evidence="1" id="KW-1133">Transmembrane helix</keyword>
<dbReference type="InterPro" id="IPR027463">
    <property type="entry name" value="AcrB_DN_DC_subdom"/>
</dbReference>
<feature type="transmembrane region" description="Helical" evidence="1">
    <location>
        <begin position="336"/>
        <end position="354"/>
    </location>
</feature>
<dbReference type="InterPro" id="IPR001036">
    <property type="entry name" value="Acrflvin-R"/>
</dbReference>
<feature type="transmembrane region" description="Helical" evidence="1">
    <location>
        <begin position="434"/>
        <end position="452"/>
    </location>
</feature>
<dbReference type="GO" id="GO:0042910">
    <property type="term" value="F:xenobiotic transmembrane transporter activity"/>
    <property type="evidence" value="ECO:0007669"/>
    <property type="project" value="TreeGrafter"/>
</dbReference>
<feature type="transmembrane region" description="Helical" evidence="1">
    <location>
        <begin position="868"/>
        <end position="887"/>
    </location>
</feature>
<dbReference type="Gene3D" id="3.30.70.1320">
    <property type="entry name" value="Multidrug efflux transporter AcrB pore domain like"/>
    <property type="match status" value="1"/>
</dbReference>
<feature type="transmembrane region" description="Helical" evidence="1">
    <location>
        <begin position="920"/>
        <end position="941"/>
    </location>
</feature>
<dbReference type="RefSeq" id="WP_090728832.1">
    <property type="nucleotide sequence ID" value="NZ_FOOU01000010.1"/>
</dbReference>
<keyword evidence="1" id="KW-0812">Transmembrane</keyword>
<name>A0A1I2TNT8_9GAMM</name>
<dbReference type="AlphaFoldDB" id="A0A1I2TNT8"/>
<keyword evidence="1" id="KW-0472">Membrane</keyword>
<dbReference type="OrthoDB" id="9757940at2"/>
<evidence type="ECO:0000313" key="3">
    <source>
        <dbReference type="Proteomes" id="UP000198623"/>
    </source>
</evidence>
<dbReference type="Proteomes" id="UP000198623">
    <property type="component" value="Unassembled WGS sequence"/>
</dbReference>
<keyword evidence="3" id="KW-1185">Reference proteome</keyword>
<feature type="transmembrane region" description="Helical" evidence="1">
    <location>
        <begin position="531"/>
        <end position="550"/>
    </location>
</feature>
<dbReference type="SUPFAM" id="SSF82866">
    <property type="entry name" value="Multidrug efflux transporter AcrB transmembrane domain"/>
    <property type="match status" value="2"/>
</dbReference>
<dbReference type="PRINTS" id="PR00702">
    <property type="entry name" value="ACRIFLAVINRP"/>
</dbReference>
<dbReference type="Pfam" id="PF00873">
    <property type="entry name" value="ACR_tran"/>
    <property type="match status" value="1"/>
</dbReference>
<feature type="transmembrane region" description="Helical" evidence="1">
    <location>
        <begin position="361"/>
        <end position="382"/>
    </location>
</feature>
<feature type="transmembrane region" description="Helical" evidence="1">
    <location>
        <begin position="12"/>
        <end position="32"/>
    </location>
</feature>
<dbReference type="Gene3D" id="3.30.70.1430">
    <property type="entry name" value="Multidrug efflux transporter AcrB pore domain"/>
    <property type="match status" value="2"/>
</dbReference>
<gene>
    <name evidence="2" type="ORF">SAMN05216175_110124</name>
</gene>
<reference evidence="3" key="1">
    <citation type="submission" date="2016-10" db="EMBL/GenBank/DDBJ databases">
        <authorList>
            <person name="Varghese N."/>
            <person name="Submissions S."/>
        </authorList>
    </citation>
    <scope>NUCLEOTIDE SEQUENCE [LARGE SCALE GENOMIC DNA]</scope>
    <source>
        <strain evidence="3">CGMCC 1.10971</strain>
    </source>
</reference>